<dbReference type="InterPro" id="IPR000971">
    <property type="entry name" value="Globin"/>
</dbReference>
<evidence type="ECO:0000256" key="5">
    <source>
        <dbReference type="ARBA" id="ARBA00022617"/>
    </source>
</evidence>
<evidence type="ECO:0000256" key="4">
    <source>
        <dbReference type="ARBA" id="ARBA00022575"/>
    </source>
</evidence>
<dbReference type="FunFam" id="1.10.490.10:FF:000003">
    <property type="entry name" value="Flavohemoprotein"/>
    <property type="match status" value="1"/>
</dbReference>
<feature type="site" description="Influences the redox potential of the prosthetic heme and FAD groups" evidence="17">
    <location>
        <position position="84"/>
    </location>
</feature>
<dbReference type="HAMAP" id="MF_01252">
    <property type="entry name" value="Hmp"/>
    <property type="match status" value="1"/>
</dbReference>
<feature type="binding site" evidence="17">
    <location>
        <position position="191"/>
    </location>
    <ligand>
        <name>FAD</name>
        <dbReference type="ChEBI" id="CHEBI:57692"/>
    </ligand>
</feature>
<dbReference type="GO" id="GO:0020037">
    <property type="term" value="F:heme binding"/>
    <property type="evidence" value="ECO:0007669"/>
    <property type="project" value="InterPro"/>
</dbReference>
<comment type="cofactor">
    <cofactor evidence="17">
        <name>FAD</name>
        <dbReference type="ChEBI" id="CHEBI:57692"/>
    </cofactor>
    <text evidence="17">Binds 1 FAD per subunit.</text>
</comment>
<keyword evidence="8 17" id="KW-0479">Metal-binding</keyword>
<dbReference type="PANTHER" id="PTHR43396:SF3">
    <property type="entry name" value="FLAVOHEMOPROTEIN"/>
    <property type="match status" value="1"/>
</dbReference>
<evidence type="ECO:0000259" key="18">
    <source>
        <dbReference type="PROSITE" id="PS01033"/>
    </source>
</evidence>
<dbReference type="Gene3D" id="2.40.30.10">
    <property type="entry name" value="Translation factors"/>
    <property type="match status" value="1"/>
</dbReference>
<comment type="similarity">
    <text evidence="2 17">Belongs to the globin family. Two-domain flavohemoproteins subfamily.</text>
</comment>
<dbReference type="Gene3D" id="3.40.50.80">
    <property type="entry name" value="Nucleotide-binding domain of ferredoxin-NADP reductase (FNR) module"/>
    <property type="match status" value="1"/>
</dbReference>
<dbReference type="InterPro" id="IPR012292">
    <property type="entry name" value="Globin/Proto"/>
</dbReference>
<comment type="caution">
    <text evidence="20">The sequence shown here is derived from an EMBL/GenBank/DDBJ whole genome shotgun (WGS) entry which is preliminary data.</text>
</comment>
<dbReference type="SUPFAM" id="SSF63380">
    <property type="entry name" value="Riboflavin synthase domain-like"/>
    <property type="match status" value="1"/>
</dbReference>
<feature type="binding site" evidence="17">
    <location>
        <begin position="205"/>
        <end position="208"/>
    </location>
    <ligand>
        <name>FAD</name>
        <dbReference type="ChEBI" id="CHEBI:57692"/>
    </ligand>
</feature>
<dbReference type="InterPro" id="IPR017927">
    <property type="entry name" value="FAD-bd_FR_type"/>
</dbReference>
<feature type="binding site" evidence="17">
    <location>
        <begin position="268"/>
        <end position="273"/>
    </location>
    <ligand>
        <name>NADP(+)</name>
        <dbReference type="ChEBI" id="CHEBI:58349"/>
    </ligand>
</feature>
<comment type="cofactor">
    <cofactor evidence="17">
        <name>heme b</name>
        <dbReference type="ChEBI" id="CHEBI:60344"/>
    </cofactor>
    <text evidence="17">Binds 1 heme b (iron(II)-protoporphyrin IX) group per subunit.</text>
</comment>
<evidence type="ECO:0000256" key="3">
    <source>
        <dbReference type="ARBA" id="ARBA00022448"/>
    </source>
</evidence>
<dbReference type="PROSITE" id="PS51384">
    <property type="entry name" value="FAD_FR"/>
    <property type="match status" value="1"/>
</dbReference>
<dbReference type="Pfam" id="PF00042">
    <property type="entry name" value="Globin"/>
    <property type="match status" value="1"/>
</dbReference>
<dbReference type="RefSeq" id="WP_188983286.1">
    <property type="nucleotide sequence ID" value="NZ_BMPO01000004.1"/>
</dbReference>
<dbReference type="AlphaFoldDB" id="A0A917PWY5"/>
<evidence type="ECO:0000256" key="2">
    <source>
        <dbReference type="ARBA" id="ARBA00008414"/>
    </source>
</evidence>
<organism evidence="20 21">
    <name type="scientific">Pseudomonas matsuisoli</name>
    <dbReference type="NCBI Taxonomy" id="1515666"/>
    <lineage>
        <taxon>Bacteria</taxon>
        <taxon>Pseudomonadati</taxon>
        <taxon>Pseudomonadota</taxon>
        <taxon>Gammaproteobacteria</taxon>
        <taxon>Pseudomonadales</taxon>
        <taxon>Pseudomonadaceae</taxon>
        <taxon>Pseudomonas</taxon>
    </lineage>
</organism>
<dbReference type="SUPFAM" id="SSF52343">
    <property type="entry name" value="Ferredoxin reductase-like, C-terminal NADP-linked domain"/>
    <property type="match status" value="1"/>
</dbReference>
<dbReference type="FunFam" id="2.40.30.10:FF:000034">
    <property type="entry name" value="Flavohemoprotein"/>
    <property type="match status" value="1"/>
</dbReference>
<protein>
    <recommendedName>
        <fullName evidence="17">Flavohemoprotein</fullName>
    </recommendedName>
    <alternativeName>
        <fullName evidence="17">Flavohemoglobin</fullName>
    </alternativeName>
    <alternativeName>
        <fullName evidence="17">Hemoglobin-like protein</fullName>
    </alternativeName>
    <alternativeName>
        <fullName evidence="17">Nitric oxide dioxygenase</fullName>
        <shortName evidence="17">NO oxygenase</shortName>
        <shortName evidence="17">NOD</shortName>
        <ecNumber evidence="17">1.14.12.17</ecNumber>
    </alternativeName>
</protein>
<feature type="binding site" description="proximal binding residue" evidence="17">
    <location>
        <position position="85"/>
    </location>
    <ligand>
        <name>heme b</name>
        <dbReference type="ChEBI" id="CHEBI:60344"/>
    </ligand>
    <ligandPart>
        <name>Fe</name>
        <dbReference type="ChEBI" id="CHEBI:18248"/>
    </ligandPart>
</feature>
<keyword evidence="3 17" id="KW-0813">Transport</keyword>
<evidence type="ECO:0000256" key="7">
    <source>
        <dbReference type="ARBA" id="ARBA00022630"/>
    </source>
</evidence>
<evidence type="ECO:0000313" key="20">
    <source>
        <dbReference type="EMBL" id="GGJ95890.1"/>
    </source>
</evidence>
<dbReference type="Proteomes" id="UP000635983">
    <property type="component" value="Unassembled WGS sequence"/>
</dbReference>
<dbReference type="GO" id="GO:0046872">
    <property type="term" value="F:metal ion binding"/>
    <property type="evidence" value="ECO:0007669"/>
    <property type="project" value="UniProtKB-KW"/>
</dbReference>
<sequence length="393" mass="43195">MLTAAQRDIIKATIPLLETGGEALTTHMYQRMFARHPEVKALFNQTHQGRGNQPRALAMAVLAYARNIDRLEQLGPLVGQIVAKHVSLNILPRHYPIVGENLLAAIREVLGEEIATDAVIDAWAVAYGQLADLLMGIEEKTYADFESSTGGWRGARPFKVARKVRESAAITSFYLQPADGGPVAGFKPGQYIGVRLLIDGQEVRRNYSLSALSNGHEYRISVKREPNGVASSFLHERVAEGDVVELFPPAGDFTLADSNKPLVLISAGVGITPALTMLEAAQDSGRPIHFIHCARNADVHAFDSWLKARCAEVPQLRYRVCYSDPAADDVCDAQGLLDQTRLAEWLPEDRDVDAYFLGPKPFMAMMKRSLRELGVPDAQARYEFFGPAEALDA</sequence>
<comment type="domain">
    <text evidence="17">Consists of two distinct domains; an N-terminal heme-containing oxygen-binding domain and a C-terminal reductase domain with binding sites for FAD and NAD(P)H.</text>
</comment>
<comment type="similarity">
    <text evidence="1 17">In the C-terminal section; belongs to the flavoprotein pyridine nucleotide cytochrome reductase family.</text>
</comment>
<reference evidence="20" key="2">
    <citation type="submission" date="2020-09" db="EMBL/GenBank/DDBJ databases">
        <authorList>
            <person name="Sun Q."/>
            <person name="Ohkuma M."/>
        </authorList>
    </citation>
    <scope>NUCLEOTIDE SEQUENCE</scope>
    <source>
        <strain evidence="20">JCM 30078</strain>
    </source>
</reference>
<feature type="site" description="Influences the redox potential of the prosthetic heme and FAD groups" evidence="17">
    <location>
        <position position="383"/>
    </location>
</feature>
<dbReference type="Pfam" id="PF00175">
    <property type="entry name" value="NAD_binding_1"/>
    <property type="match status" value="1"/>
</dbReference>
<dbReference type="EC" id="1.14.12.17" evidence="17"/>
<dbReference type="GO" id="GO:0046210">
    <property type="term" value="P:nitric oxide catabolic process"/>
    <property type="evidence" value="ECO:0007669"/>
    <property type="project" value="TreeGrafter"/>
</dbReference>
<keyword evidence="10 17" id="KW-0521">NADP</keyword>
<keyword evidence="13 17" id="KW-0520">NAD</keyword>
<dbReference type="NCBIfam" id="NF009805">
    <property type="entry name" value="PRK13289.1"/>
    <property type="match status" value="1"/>
</dbReference>
<feature type="region of interest" description="Reductase" evidence="17">
    <location>
        <begin position="150"/>
        <end position="393"/>
    </location>
</feature>
<dbReference type="InterPro" id="IPR023950">
    <property type="entry name" value="Hmp"/>
</dbReference>
<dbReference type="PRINTS" id="PR00409">
    <property type="entry name" value="PHDIOXRDTASE"/>
</dbReference>
<dbReference type="InterPro" id="IPR009050">
    <property type="entry name" value="Globin-like_sf"/>
</dbReference>
<evidence type="ECO:0000256" key="8">
    <source>
        <dbReference type="ARBA" id="ARBA00022723"/>
    </source>
</evidence>
<dbReference type="PROSITE" id="PS01033">
    <property type="entry name" value="GLOBIN"/>
    <property type="match status" value="1"/>
</dbReference>
<dbReference type="CDD" id="cd06184">
    <property type="entry name" value="flavohem_like_fad_nad_binding"/>
    <property type="match status" value="1"/>
</dbReference>
<dbReference type="InterPro" id="IPR001433">
    <property type="entry name" value="OxRdtase_FAD/NAD-bd"/>
</dbReference>
<evidence type="ECO:0000256" key="12">
    <source>
        <dbReference type="ARBA" id="ARBA00023004"/>
    </source>
</evidence>
<keyword evidence="12 17" id="KW-0408">Iron</keyword>
<dbReference type="GO" id="GO:0019825">
    <property type="term" value="F:oxygen binding"/>
    <property type="evidence" value="ECO:0007669"/>
    <property type="project" value="InterPro"/>
</dbReference>
<feature type="active site" description="Charge relay system" evidence="17">
    <location>
        <position position="138"/>
    </location>
</feature>
<evidence type="ECO:0000256" key="6">
    <source>
        <dbReference type="ARBA" id="ARBA00022621"/>
    </source>
</evidence>
<dbReference type="SUPFAM" id="SSF46458">
    <property type="entry name" value="Globin-like"/>
    <property type="match status" value="1"/>
</dbReference>
<keyword evidence="9 17" id="KW-0274">FAD</keyword>
<dbReference type="EMBL" id="BMPO01000004">
    <property type="protein sequence ID" value="GGJ95890.1"/>
    <property type="molecule type" value="Genomic_DNA"/>
</dbReference>
<comment type="catalytic activity">
    <reaction evidence="15 17">
        <text>2 nitric oxide + NADH + 2 O2 = 2 nitrate + NAD(+) + H(+)</text>
        <dbReference type="Rhea" id="RHEA:19469"/>
        <dbReference type="ChEBI" id="CHEBI:15378"/>
        <dbReference type="ChEBI" id="CHEBI:15379"/>
        <dbReference type="ChEBI" id="CHEBI:16480"/>
        <dbReference type="ChEBI" id="CHEBI:17632"/>
        <dbReference type="ChEBI" id="CHEBI:57540"/>
        <dbReference type="ChEBI" id="CHEBI:57945"/>
        <dbReference type="EC" id="1.14.12.17"/>
    </reaction>
</comment>
<evidence type="ECO:0000256" key="14">
    <source>
        <dbReference type="ARBA" id="ARBA00025094"/>
    </source>
</evidence>
<evidence type="ECO:0000256" key="15">
    <source>
        <dbReference type="ARBA" id="ARBA00048649"/>
    </source>
</evidence>
<evidence type="ECO:0000256" key="16">
    <source>
        <dbReference type="ARBA" id="ARBA00049433"/>
    </source>
</evidence>
<dbReference type="GO" id="GO:0005344">
    <property type="term" value="F:oxygen carrier activity"/>
    <property type="evidence" value="ECO:0007669"/>
    <property type="project" value="UniProtKB-UniRule"/>
</dbReference>
<feature type="binding site" evidence="17">
    <location>
        <begin position="384"/>
        <end position="387"/>
    </location>
    <ligand>
        <name>FAD</name>
        <dbReference type="ChEBI" id="CHEBI:57692"/>
    </ligand>
</feature>
<gene>
    <name evidence="17 20" type="primary">hmp</name>
    <name evidence="20" type="ORF">GCM10009304_22250</name>
</gene>
<keyword evidence="21" id="KW-1185">Reference proteome</keyword>
<dbReference type="GO" id="GO:0071949">
    <property type="term" value="F:FAD binding"/>
    <property type="evidence" value="ECO:0007669"/>
    <property type="project" value="InterPro"/>
</dbReference>
<keyword evidence="6 17" id="KW-0561">Oxygen transport</keyword>
<feature type="site" description="Involved in heme-bound ligand stabilization and O-O bond activation" evidence="17">
    <location>
        <position position="29"/>
    </location>
</feature>
<dbReference type="Gene3D" id="1.10.490.10">
    <property type="entry name" value="Globins"/>
    <property type="match status" value="1"/>
</dbReference>
<dbReference type="Pfam" id="PF00970">
    <property type="entry name" value="FAD_binding_6"/>
    <property type="match status" value="1"/>
</dbReference>
<keyword evidence="7 17" id="KW-0285">Flavoprotein</keyword>
<evidence type="ECO:0000256" key="11">
    <source>
        <dbReference type="ARBA" id="ARBA00023002"/>
    </source>
</evidence>
<proteinExistence type="inferred from homology"/>
<keyword evidence="5 17" id="KW-0349">Heme</keyword>
<evidence type="ECO:0000256" key="1">
    <source>
        <dbReference type="ARBA" id="ARBA00006401"/>
    </source>
</evidence>
<comment type="function">
    <text evidence="14 17">Is involved in NO detoxification in an aerobic process, termed nitric oxide dioxygenase (NOD) reaction that utilizes O(2) and NAD(P)H to convert NO to nitrate, which protects the bacterium from various noxious nitrogen compounds. Therefore, plays a central role in the inducible response to nitrosative stress.</text>
</comment>
<dbReference type="GO" id="GO:0071500">
    <property type="term" value="P:cellular response to nitrosative stress"/>
    <property type="evidence" value="ECO:0007669"/>
    <property type="project" value="TreeGrafter"/>
</dbReference>
<keyword evidence="4 17" id="KW-0216">Detoxification</keyword>
<evidence type="ECO:0000256" key="9">
    <source>
        <dbReference type="ARBA" id="ARBA00022827"/>
    </source>
</evidence>
<evidence type="ECO:0000256" key="10">
    <source>
        <dbReference type="ARBA" id="ARBA00022857"/>
    </source>
</evidence>
<comment type="catalytic activity">
    <reaction evidence="16 17">
        <text>2 nitric oxide + NADPH + 2 O2 = 2 nitrate + NADP(+) + H(+)</text>
        <dbReference type="Rhea" id="RHEA:19465"/>
        <dbReference type="ChEBI" id="CHEBI:15378"/>
        <dbReference type="ChEBI" id="CHEBI:15379"/>
        <dbReference type="ChEBI" id="CHEBI:16480"/>
        <dbReference type="ChEBI" id="CHEBI:17632"/>
        <dbReference type="ChEBI" id="CHEBI:57783"/>
        <dbReference type="ChEBI" id="CHEBI:58349"/>
        <dbReference type="EC" id="1.14.12.17"/>
    </reaction>
</comment>
<feature type="domain" description="FAD-binding FR-type" evidence="19">
    <location>
        <begin position="153"/>
        <end position="256"/>
    </location>
</feature>
<evidence type="ECO:0000313" key="21">
    <source>
        <dbReference type="Proteomes" id="UP000635983"/>
    </source>
</evidence>
<dbReference type="InterPro" id="IPR039261">
    <property type="entry name" value="FNR_nucleotide-bd"/>
</dbReference>
<evidence type="ECO:0000256" key="13">
    <source>
        <dbReference type="ARBA" id="ARBA00023027"/>
    </source>
</evidence>
<reference evidence="20" key="1">
    <citation type="journal article" date="2014" name="Int. J. Syst. Evol. Microbiol.">
        <title>Complete genome sequence of Corynebacterium casei LMG S-19264T (=DSM 44701T), isolated from a smear-ripened cheese.</title>
        <authorList>
            <consortium name="US DOE Joint Genome Institute (JGI-PGF)"/>
            <person name="Walter F."/>
            <person name="Albersmeier A."/>
            <person name="Kalinowski J."/>
            <person name="Ruckert C."/>
        </authorList>
    </citation>
    <scope>NUCLEOTIDE SEQUENCE</scope>
    <source>
        <strain evidence="20">JCM 30078</strain>
    </source>
</reference>
<accession>A0A917PWY5</accession>
<evidence type="ECO:0000259" key="19">
    <source>
        <dbReference type="PROSITE" id="PS51384"/>
    </source>
</evidence>
<dbReference type="GO" id="GO:0009636">
    <property type="term" value="P:response to toxic substance"/>
    <property type="evidence" value="ECO:0007669"/>
    <property type="project" value="UniProtKB-KW"/>
</dbReference>
<feature type="domain" description="Globin" evidence="18">
    <location>
        <begin position="1"/>
        <end position="139"/>
    </location>
</feature>
<dbReference type="PANTHER" id="PTHR43396">
    <property type="entry name" value="FLAVOHEMOPROTEIN"/>
    <property type="match status" value="1"/>
</dbReference>
<keyword evidence="11 17" id="KW-0560">Oxidoreductase</keyword>
<dbReference type="InterPro" id="IPR017938">
    <property type="entry name" value="Riboflavin_synthase-like_b-brl"/>
</dbReference>
<feature type="active site" description="Charge relay system" evidence="17">
    <location>
        <position position="95"/>
    </location>
</feature>
<evidence type="ECO:0000256" key="17">
    <source>
        <dbReference type="HAMAP-Rule" id="MF_01252"/>
    </source>
</evidence>
<dbReference type="GO" id="GO:0008941">
    <property type="term" value="F:nitric oxide dioxygenase NAD(P)H activity"/>
    <property type="evidence" value="ECO:0007669"/>
    <property type="project" value="UniProtKB-UniRule"/>
</dbReference>
<name>A0A917PWY5_9PSED</name>
<dbReference type="InterPro" id="IPR008333">
    <property type="entry name" value="Cbr1-like_FAD-bd_dom"/>
</dbReference>
<dbReference type="FunFam" id="3.40.50.80:FF:000010">
    <property type="entry name" value="Flavohemoprotein"/>
    <property type="match status" value="1"/>
</dbReference>